<reference evidence="1 2" key="3">
    <citation type="journal article" date="2022" name="Microbiol. Spectr.">
        <title>Folding features and dynamics of 3D genome architecture in plant fungal pathogens.</title>
        <authorList>
            <person name="Xia C."/>
        </authorList>
    </citation>
    <scope>NUCLEOTIDE SEQUENCE [LARGE SCALE GENOMIC DNA]</scope>
    <source>
        <strain evidence="1 2">93-210</strain>
    </source>
</reference>
<comment type="caution">
    <text evidence="1">The sequence shown here is derived from an EMBL/GenBank/DDBJ whole genome shotgun (WGS) entry which is preliminary data.</text>
</comment>
<name>A0ACC0EGF3_9BASI</name>
<dbReference type="EMBL" id="CM045870">
    <property type="protein sequence ID" value="KAI7953643.1"/>
    <property type="molecule type" value="Genomic_DNA"/>
</dbReference>
<reference evidence="2" key="1">
    <citation type="journal article" date="2018" name="BMC Genomics">
        <title>Genomic insights into host adaptation between the wheat stripe rust pathogen (Puccinia striiformis f. sp. tritici) and the barley stripe rust pathogen (Puccinia striiformis f. sp. hordei).</title>
        <authorList>
            <person name="Xia C."/>
            <person name="Wang M."/>
            <person name="Yin C."/>
            <person name="Cornejo O.E."/>
            <person name="Hulbert S.H."/>
            <person name="Chen X."/>
        </authorList>
    </citation>
    <scope>NUCLEOTIDE SEQUENCE [LARGE SCALE GENOMIC DNA]</scope>
    <source>
        <strain evidence="2">93-210</strain>
    </source>
</reference>
<proteinExistence type="predicted"/>
<evidence type="ECO:0000313" key="2">
    <source>
        <dbReference type="Proteomes" id="UP001060170"/>
    </source>
</evidence>
<organism evidence="1 2">
    <name type="scientific">Puccinia striiformis f. sp. tritici</name>
    <dbReference type="NCBI Taxonomy" id="168172"/>
    <lineage>
        <taxon>Eukaryota</taxon>
        <taxon>Fungi</taxon>
        <taxon>Dikarya</taxon>
        <taxon>Basidiomycota</taxon>
        <taxon>Pucciniomycotina</taxon>
        <taxon>Pucciniomycetes</taxon>
        <taxon>Pucciniales</taxon>
        <taxon>Pucciniaceae</taxon>
        <taxon>Puccinia</taxon>
    </lineage>
</organism>
<dbReference type="Proteomes" id="UP001060170">
    <property type="component" value="Chromosome 6"/>
</dbReference>
<keyword evidence="2" id="KW-1185">Reference proteome</keyword>
<protein>
    <submittedName>
        <fullName evidence="1">Uncharacterized protein</fullName>
    </submittedName>
</protein>
<gene>
    <name evidence="1" type="ORF">MJO28_006190</name>
</gene>
<reference evidence="2" key="2">
    <citation type="journal article" date="2018" name="Mol. Plant Microbe Interact.">
        <title>Genome sequence resources for the wheat stripe rust pathogen (Puccinia striiformis f. sp. tritici) and the barley stripe rust pathogen (Puccinia striiformis f. sp. hordei).</title>
        <authorList>
            <person name="Xia C."/>
            <person name="Wang M."/>
            <person name="Yin C."/>
            <person name="Cornejo O.E."/>
            <person name="Hulbert S.H."/>
            <person name="Chen X."/>
        </authorList>
    </citation>
    <scope>NUCLEOTIDE SEQUENCE [LARGE SCALE GENOMIC DNA]</scope>
    <source>
        <strain evidence="2">93-210</strain>
    </source>
</reference>
<evidence type="ECO:0000313" key="1">
    <source>
        <dbReference type="EMBL" id="KAI7953643.1"/>
    </source>
</evidence>
<sequence length="557" mass="63161">MSSAQLLTLKVLRTTRPSITNDEDNTLILPSSFGTIYEGERFDGLFSLRIDQPNAIAINPRLIVEIQSPITLSKSVIGAIDTLKLSSLDSSADHENEDRSIKQALELVINHRILELGLHSLICTVTYEEPPDLSDYQNVDQADLPPHLQQNHLRSFRKLYKFQVLNPVSIKSKIYHRNQNQNSHPSSVGNQRLQVLDNLKQVLSDLKVDLPSLSLEEGDAENYFKSIQSKSTDSLDSSDPRFGGFYLEIQVQNLSSKTFQDMKLEINFGNEDNDKEEELIVEIQEIMKTNRLDRKNESKLRQLEGSNNTEILPGDIRQYTFEIKTKNQQIKEASKMKDVIELGIEWKSMMGESGRIIRTIKNPLIQTSHHQQQDSTSNESITNLEYLSNDHKMIQQGGKEPIHRENQLFRWEILGFRRTVCVGKPFQVSLKLTIKSPENESEDNQFSKRLNKLLLEHLSSSLRVIEVDPSLLLLTSLPLTPSFQTTTMNPKNQELIFKLDYIPITLPSPNPTSSFISLGNLSTDTSSLDSLLGLSSAHHQRQDHHLLGSVSVVSTTL</sequence>
<accession>A0ACC0EGF3</accession>